<comment type="function">
    <text evidence="7">Thiolesterase that catalyzes the hydrolysis of S-D-lactoyl-glutathione to form glutathione and D-lactic acid.</text>
</comment>
<dbReference type="GO" id="GO:0004416">
    <property type="term" value="F:hydroxyacylglutathione hydrolase activity"/>
    <property type="evidence" value="ECO:0007669"/>
    <property type="project" value="UniProtKB-UniRule"/>
</dbReference>
<dbReference type="AlphaFoldDB" id="A0AAD4AMA3"/>
<dbReference type="Proteomes" id="UP000016487">
    <property type="component" value="Unassembled WGS sequence"/>
</dbReference>
<feature type="binding site" evidence="7">
    <location>
        <position position="89"/>
    </location>
    <ligand>
        <name>Zn(2+)</name>
        <dbReference type="ChEBI" id="CHEBI:29105"/>
        <label>1</label>
    </ligand>
</feature>
<dbReference type="Pfam" id="PF16123">
    <property type="entry name" value="HAGH_C"/>
    <property type="match status" value="1"/>
</dbReference>
<dbReference type="InterPro" id="IPR050110">
    <property type="entry name" value="Glyoxalase_II_hydrolase"/>
</dbReference>
<comment type="pathway">
    <text evidence="2 7">Secondary metabolite metabolism; methylglyoxal degradation; (R)-lactate from methylglyoxal: step 2/2.</text>
</comment>
<dbReference type="PIRSF" id="PIRSF005457">
    <property type="entry name" value="Glx"/>
    <property type="match status" value="1"/>
</dbReference>
<comment type="caution">
    <text evidence="9">The sequence shown here is derived from an EMBL/GenBank/DDBJ whole genome shotgun (WGS) entry which is preliminary data.</text>
</comment>
<evidence type="ECO:0000256" key="7">
    <source>
        <dbReference type="HAMAP-Rule" id="MF_01374"/>
    </source>
</evidence>
<dbReference type="SUPFAM" id="SSF56281">
    <property type="entry name" value="Metallo-hydrolase/oxidoreductase"/>
    <property type="match status" value="1"/>
</dbReference>
<evidence type="ECO:0000256" key="1">
    <source>
        <dbReference type="ARBA" id="ARBA00001623"/>
    </source>
</evidence>
<evidence type="ECO:0000256" key="4">
    <source>
        <dbReference type="ARBA" id="ARBA00022723"/>
    </source>
</evidence>
<sequence>MVLGLVENLMLVSSLELARYTVANVHFIEQFTMAQVEPINAFDDNYIWAIRDTPKKQVWVVDPGQAEPVLSYLQQHDATLAGILITHHHWDHTNGVAELVDAFPGITVYGPEHSKFNGITHPLDAGDTIDILDFTLTILRTPGHTLDHICYTNNALCFTGDTLFSAGCGRLFEGSAEQMWHSFQQFSQFSDRTLIYCTHEYTSANLAFAAAVEPDNDNIRAHIDWVTAQRTKGLPSLPTNFGLERQINPFLRANLAHMCHHLPPHLTYSTQHPWNNFAAIRAWKDEF</sequence>
<evidence type="ECO:0000256" key="3">
    <source>
        <dbReference type="ARBA" id="ARBA00006759"/>
    </source>
</evidence>
<keyword evidence="5 7" id="KW-0378">Hydrolase</keyword>
<evidence type="ECO:0000256" key="5">
    <source>
        <dbReference type="ARBA" id="ARBA00022801"/>
    </source>
</evidence>
<dbReference type="InterPro" id="IPR001279">
    <property type="entry name" value="Metallo-B-lactamas"/>
</dbReference>
<dbReference type="Pfam" id="PF00753">
    <property type="entry name" value="Lactamase_B"/>
    <property type="match status" value="1"/>
</dbReference>
<dbReference type="Gene3D" id="3.60.15.10">
    <property type="entry name" value="Ribonuclease Z/Hydroxyacylglutathione hydrolase-like"/>
    <property type="match status" value="1"/>
</dbReference>
<dbReference type="EC" id="3.1.2.6" evidence="7"/>
<feature type="binding site" evidence="7">
    <location>
        <position position="87"/>
    </location>
    <ligand>
        <name>Zn(2+)</name>
        <dbReference type="ChEBI" id="CHEBI:29105"/>
        <label>1</label>
    </ligand>
</feature>
<reference evidence="9" key="1">
    <citation type="journal article" date="2012" name="J. Bacteriol.">
        <title>Genome sequences of type strains of seven species of the marine bacterium Pseudoalteromonas.</title>
        <authorList>
            <person name="Xie B.B."/>
            <person name="Shu Y.L."/>
            <person name="Qin Q.L."/>
            <person name="Rong J.C."/>
            <person name="Zhang X.Y."/>
            <person name="Chen X.L."/>
            <person name="Shi M."/>
            <person name="He H.L."/>
            <person name="Zhou B.C."/>
            <person name="Zhang Y.Z."/>
        </authorList>
    </citation>
    <scope>NUCLEOTIDE SEQUENCE</scope>
    <source>
        <strain evidence="9">DSM 8771</strain>
    </source>
</reference>
<feature type="binding site" evidence="7">
    <location>
        <position position="161"/>
    </location>
    <ligand>
        <name>Zn(2+)</name>
        <dbReference type="ChEBI" id="CHEBI:29105"/>
        <label>2</label>
    </ligand>
</feature>
<keyword evidence="6 7" id="KW-0862">Zinc</keyword>
<evidence type="ECO:0000259" key="8">
    <source>
        <dbReference type="SMART" id="SM00849"/>
    </source>
</evidence>
<dbReference type="InterPro" id="IPR036866">
    <property type="entry name" value="RibonucZ/Hydroxyglut_hydro"/>
</dbReference>
<protein>
    <recommendedName>
        <fullName evidence="7">Hydroxyacylglutathione hydrolase</fullName>
        <ecNumber evidence="7">3.1.2.6</ecNumber>
    </recommendedName>
    <alternativeName>
        <fullName evidence="7">Glyoxalase II</fullName>
        <shortName evidence="7">Glx II</shortName>
    </alternativeName>
</protein>
<feature type="binding site" evidence="7">
    <location>
        <position position="91"/>
    </location>
    <ligand>
        <name>Zn(2+)</name>
        <dbReference type="ChEBI" id="CHEBI:29105"/>
        <label>2</label>
    </ligand>
</feature>
<dbReference type="GO" id="GO:0019243">
    <property type="term" value="P:methylglyoxal catabolic process to D-lactate via S-lactoyl-glutathione"/>
    <property type="evidence" value="ECO:0007669"/>
    <property type="project" value="UniProtKB-UniRule"/>
</dbReference>
<dbReference type="SMART" id="SM00849">
    <property type="entry name" value="Lactamase_B"/>
    <property type="match status" value="1"/>
</dbReference>
<organism evidence="9 10">
    <name type="scientific">Pseudoalteromonas citrea</name>
    <dbReference type="NCBI Taxonomy" id="43655"/>
    <lineage>
        <taxon>Bacteria</taxon>
        <taxon>Pseudomonadati</taxon>
        <taxon>Pseudomonadota</taxon>
        <taxon>Gammaproteobacteria</taxon>
        <taxon>Alteromonadales</taxon>
        <taxon>Pseudoalteromonadaceae</taxon>
        <taxon>Pseudoalteromonas</taxon>
    </lineage>
</organism>
<feature type="binding site" evidence="7">
    <location>
        <position position="92"/>
    </location>
    <ligand>
        <name>Zn(2+)</name>
        <dbReference type="ChEBI" id="CHEBI:29105"/>
        <label>2</label>
    </ligand>
</feature>
<feature type="binding site" evidence="7">
    <location>
        <position position="199"/>
    </location>
    <ligand>
        <name>Zn(2+)</name>
        <dbReference type="ChEBI" id="CHEBI:29105"/>
        <label>2</label>
    </ligand>
</feature>
<keyword evidence="4 7" id="KW-0479">Metal-binding</keyword>
<dbReference type="EMBL" id="AHBZ03000012">
    <property type="protein sequence ID" value="KAF7775134.1"/>
    <property type="molecule type" value="Genomic_DNA"/>
</dbReference>
<dbReference type="InterPro" id="IPR035680">
    <property type="entry name" value="Clx_II_MBL"/>
</dbReference>
<proteinExistence type="inferred from homology"/>
<accession>A0AAD4AMA3</accession>
<dbReference type="InterPro" id="IPR032282">
    <property type="entry name" value="HAGH_C"/>
</dbReference>
<feature type="binding site" evidence="7">
    <location>
        <position position="144"/>
    </location>
    <ligand>
        <name>Zn(2+)</name>
        <dbReference type="ChEBI" id="CHEBI:29105"/>
        <label>1</label>
    </ligand>
</feature>
<comment type="similarity">
    <text evidence="3 7">Belongs to the metallo-beta-lactamase superfamily. Glyoxalase II family.</text>
</comment>
<dbReference type="GO" id="GO:0046872">
    <property type="term" value="F:metal ion binding"/>
    <property type="evidence" value="ECO:0007669"/>
    <property type="project" value="UniProtKB-KW"/>
</dbReference>
<evidence type="ECO:0000256" key="6">
    <source>
        <dbReference type="ARBA" id="ARBA00022833"/>
    </source>
</evidence>
<comment type="cofactor">
    <cofactor evidence="7">
        <name>Zn(2+)</name>
        <dbReference type="ChEBI" id="CHEBI:29105"/>
    </cofactor>
    <text evidence="7">Binds 2 Zn(2+) ions per subunit.</text>
</comment>
<gene>
    <name evidence="7 9" type="primary">gloB</name>
    <name evidence="9" type="ORF">PCIT_a1250</name>
</gene>
<comment type="subunit">
    <text evidence="7">Monomer.</text>
</comment>
<evidence type="ECO:0000256" key="2">
    <source>
        <dbReference type="ARBA" id="ARBA00004963"/>
    </source>
</evidence>
<dbReference type="InterPro" id="IPR017782">
    <property type="entry name" value="Hydroxyacylglutathione_Hdrlase"/>
</dbReference>
<dbReference type="CDD" id="cd07723">
    <property type="entry name" value="hydroxyacylglutathione_hydrolase_MBL-fold"/>
    <property type="match status" value="1"/>
</dbReference>
<reference evidence="9" key="2">
    <citation type="submission" date="2015-03" db="EMBL/GenBank/DDBJ databases">
        <title>Genome sequence of Pseudoalteromonas citrea.</title>
        <authorList>
            <person name="Xie B.-B."/>
            <person name="Rong J.-C."/>
            <person name="Qin Q.-L."/>
            <person name="Zhang Y.-Z."/>
        </authorList>
    </citation>
    <scope>NUCLEOTIDE SEQUENCE</scope>
    <source>
        <strain evidence="9">DSM 8771</strain>
    </source>
</reference>
<dbReference type="PANTHER" id="PTHR43705">
    <property type="entry name" value="HYDROXYACYLGLUTATHIONE HYDROLASE"/>
    <property type="match status" value="1"/>
</dbReference>
<dbReference type="NCBIfam" id="TIGR03413">
    <property type="entry name" value="GSH_gloB"/>
    <property type="match status" value="1"/>
</dbReference>
<dbReference type="HAMAP" id="MF_01374">
    <property type="entry name" value="Glyoxalase_2"/>
    <property type="match status" value="1"/>
</dbReference>
<evidence type="ECO:0000313" key="9">
    <source>
        <dbReference type="EMBL" id="KAF7775134.1"/>
    </source>
</evidence>
<feature type="domain" description="Metallo-beta-lactamase" evidence="8">
    <location>
        <begin position="44"/>
        <end position="199"/>
    </location>
</feature>
<feature type="binding site" evidence="7">
    <location>
        <position position="161"/>
    </location>
    <ligand>
        <name>Zn(2+)</name>
        <dbReference type="ChEBI" id="CHEBI:29105"/>
        <label>1</label>
    </ligand>
</feature>
<name>A0AAD4AMA3_9GAMM</name>
<comment type="catalytic activity">
    <reaction evidence="1 7">
        <text>an S-(2-hydroxyacyl)glutathione + H2O = a 2-hydroxy carboxylate + glutathione + H(+)</text>
        <dbReference type="Rhea" id="RHEA:21864"/>
        <dbReference type="ChEBI" id="CHEBI:15377"/>
        <dbReference type="ChEBI" id="CHEBI:15378"/>
        <dbReference type="ChEBI" id="CHEBI:57925"/>
        <dbReference type="ChEBI" id="CHEBI:58896"/>
        <dbReference type="ChEBI" id="CHEBI:71261"/>
        <dbReference type="EC" id="3.1.2.6"/>
    </reaction>
</comment>
<dbReference type="PANTHER" id="PTHR43705:SF1">
    <property type="entry name" value="HYDROXYACYLGLUTATHIONE HYDROLASE GLOB"/>
    <property type="match status" value="1"/>
</dbReference>
<evidence type="ECO:0000313" key="10">
    <source>
        <dbReference type="Proteomes" id="UP000016487"/>
    </source>
</evidence>